<organism evidence="3 4">
    <name type="scientific">Parabacteroides acidifaciens</name>
    <dbReference type="NCBI Taxonomy" id="2290935"/>
    <lineage>
        <taxon>Bacteria</taxon>
        <taxon>Pseudomonadati</taxon>
        <taxon>Bacteroidota</taxon>
        <taxon>Bacteroidia</taxon>
        <taxon>Bacteroidales</taxon>
        <taxon>Tannerellaceae</taxon>
        <taxon>Parabacteroides</taxon>
    </lineage>
</organism>
<sequence>MNYLYSILLACAVLFSACNEVLPDAKMAEGEVEIFPDYKEVTIPCNISPLNFKLKEPSKAILHLSGKDRQIQVKSDQGSFLIPEKKWRRLLESSAGGTIMAKVYIYKHNNWYQYEAFPIHIAKEKIDPYLVYRRIAPGYRMWNEMGIYQRNLENFTETAFLSNKQTNNSCMNCHSFCMQSPDRMLFHQRMTHAGTYILINGKIEKLDTKLEQTISALVYPYWHPSGRFVAFSTNETKQDFHLSDANRIEVFDNRSDIVVYDVEKHEVFTTPLLFSGENMETFPAFSPDGKRLYFCSAPVRQMPESYREIKYNLLSIAFDPETRVFGHEIDTLYNAVQEGRSAKFPRISPDGRYLMYTLSDYGNFSIWHKDADLRLLDLTSNKTDTLAQVNSDDVESYHSWSSSSRWFVFSSRREDGLYTRPYICYVDKNGEVGKPFLLPQKEPDYYELSLFSFNIPELVKGKIKTDTYKLIDISKYGATTGISFVR</sequence>
<dbReference type="AlphaFoldDB" id="A0A3D8HI45"/>
<keyword evidence="5" id="KW-1185">Reference proteome</keyword>
<reference evidence="2 5" key="2">
    <citation type="submission" date="2020-08" db="EMBL/GenBank/DDBJ databases">
        <title>Genome public.</title>
        <authorList>
            <person name="Liu C."/>
            <person name="Sun Q."/>
        </authorList>
    </citation>
    <scope>NUCLEOTIDE SEQUENCE [LARGE SCALE GENOMIC DNA]</scope>
    <source>
        <strain evidence="2 5">426_9</strain>
    </source>
</reference>
<dbReference type="PANTHER" id="PTHR36842">
    <property type="entry name" value="PROTEIN TOLB HOMOLOG"/>
    <property type="match status" value="1"/>
</dbReference>
<dbReference type="EMBL" id="QREV01000004">
    <property type="protein sequence ID" value="RDU50601.1"/>
    <property type="molecule type" value="Genomic_DNA"/>
</dbReference>
<dbReference type="PANTHER" id="PTHR36842:SF1">
    <property type="entry name" value="PROTEIN TOLB"/>
    <property type="match status" value="1"/>
</dbReference>
<dbReference type="EMBL" id="JACRTI010000004">
    <property type="protein sequence ID" value="MBC8600598.1"/>
    <property type="molecule type" value="Genomic_DNA"/>
</dbReference>
<evidence type="ECO:0000313" key="2">
    <source>
        <dbReference type="EMBL" id="MBC8600598.1"/>
    </source>
</evidence>
<name>A0A3D8HI45_9BACT</name>
<dbReference type="Pfam" id="PF07676">
    <property type="entry name" value="PD40"/>
    <property type="match status" value="3"/>
</dbReference>
<dbReference type="InterPro" id="IPR011042">
    <property type="entry name" value="6-blade_b-propeller_TolB-like"/>
</dbReference>
<protein>
    <submittedName>
        <fullName evidence="2">PD40 domain-containing protein</fullName>
    </submittedName>
</protein>
<dbReference type="Proteomes" id="UP000256321">
    <property type="component" value="Unassembled WGS sequence"/>
</dbReference>
<accession>A0A3D8HI45</accession>
<evidence type="ECO:0000313" key="4">
    <source>
        <dbReference type="Proteomes" id="UP000256321"/>
    </source>
</evidence>
<gene>
    <name evidence="3" type="ORF">DWU89_02615</name>
    <name evidence="2" type="ORF">H8784_02565</name>
</gene>
<evidence type="ECO:0000313" key="3">
    <source>
        <dbReference type="EMBL" id="RDU50601.1"/>
    </source>
</evidence>
<dbReference type="RefSeq" id="WP_115498121.1">
    <property type="nucleotide sequence ID" value="NZ_JACRTI010000004.1"/>
</dbReference>
<reference evidence="3 4" key="1">
    <citation type="submission" date="2018-07" db="EMBL/GenBank/DDBJ databases">
        <title>Parabacteroides acidifaciens nov. sp., isolated from human feces.</title>
        <authorList>
            <person name="Wang Y.J."/>
        </authorList>
    </citation>
    <scope>NUCLEOTIDE SEQUENCE [LARGE SCALE GENOMIC DNA]</scope>
    <source>
        <strain evidence="3 4">426-9</strain>
    </source>
</reference>
<evidence type="ECO:0000256" key="1">
    <source>
        <dbReference type="ARBA" id="ARBA00009820"/>
    </source>
</evidence>
<comment type="caution">
    <text evidence="3">The sequence shown here is derived from an EMBL/GenBank/DDBJ whole genome shotgun (WGS) entry which is preliminary data.</text>
</comment>
<proteinExistence type="inferred from homology"/>
<dbReference type="InterPro" id="IPR011659">
    <property type="entry name" value="WD40"/>
</dbReference>
<dbReference type="SUPFAM" id="SSF82171">
    <property type="entry name" value="DPP6 N-terminal domain-like"/>
    <property type="match status" value="1"/>
</dbReference>
<dbReference type="Gene3D" id="2.120.10.30">
    <property type="entry name" value="TolB, C-terminal domain"/>
    <property type="match status" value="2"/>
</dbReference>
<comment type="similarity">
    <text evidence="1">Belongs to the TolB family.</text>
</comment>
<dbReference type="Proteomes" id="UP000629596">
    <property type="component" value="Unassembled WGS sequence"/>
</dbReference>
<evidence type="ECO:0000313" key="5">
    <source>
        <dbReference type="Proteomes" id="UP000629596"/>
    </source>
</evidence>